<protein>
    <recommendedName>
        <fullName evidence="3">Transposase</fullName>
    </recommendedName>
</protein>
<keyword evidence="2" id="KW-1185">Reference proteome</keyword>
<dbReference type="EMBL" id="CAMGYJ010000009">
    <property type="protein sequence ID" value="CAI0474831.1"/>
    <property type="molecule type" value="Genomic_DNA"/>
</dbReference>
<dbReference type="InterPro" id="IPR045249">
    <property type="entry name" value="HARBI1-like"/>
</dbReference>
<dbReference type="PANTHER" id="PTHR22930">
    <property type="match status" value="1"/>
</dbReference>
<name>A0AAV0PX80_9ROSI</name>
<organism evidence="1 2">
    <name type="scientific">Linum tenue</name>
    <dbReference type="NCBI Taxonomy" id="586396"/>
    <lineage>
        <taxon>Eukaryota</taxon>
        <taxon>Viridiplantae</taxon>
        <taxon>Streptophyta</taxon>
        <taxon>Embryophyta</taxon>
        <taxon>Tracheophyta</taxon>
        <taxon>Spermatophyta</taxon>
        <taxon>Magnoliopsida</taxon>
        <taxon>eudicotyledons</taxon>
        <taxon>Gunneridae</taxon>
        <taxon>Pentapetalae</taxon>
        <taxon>rosids</taxon>
        <taxon>fabids</taxon>
        <taxon>Malpighiales</taxon>
        <taxon>Linaceae</taxon>
        <taxon>Linum</taxon>
    </lineage>
</organism>
<dbReference type="AlphaFoldDB" id="A0AAV0PX80"/>
<dbReference type="Proteomes" id="UP001154282">
    <property type="component" value="Unassembled WGS sequence"/>
</dbReference>
<evidence type="ECO:0000313" key="1">
    <source>
        <dbReference type="EMBL" id="CAI0474831.1"/>
    </source>
</evidence>
<dbReference type="PANTHER" id="PTHR22930:SF293">
    <property type="entry name" value="PROTEIN ALP1-LIKE"/>
    <property type="match status" value="1"/>
</dbReference>
<evidence type="ECO:0000313" key="2">
    <source>
        <dbReference type="Proteomes" id="UP001154282"/>
    </source>
</evidence>
<gene>
    <name evidence="1" type="ORF">LITE_LOCUS40210</name>
</gene>
<evidence type="ECO:0008006" key="3">
    <source>
        <dbReference type="Google" id="ProtNLM"/>
    </source>
</evidence>
<comment type="caution">
    <text evidence="1">The sequence shown here is derived from an EMBL/GenBank/DDBJ whole genome shotgun (WGS) entry which is preliminary data.</text>
</comment>
<proteinExistence type="predicted"/>
<accession>A0AAV0PX80</accession>
<reference evidence="1" key="1">
    <citation type="submission" date="2022-08" db="EMBL/GenBank/DDBJ databases">
        <authorList>
            <person name="Gutierrez-Valencia J."/>
        </authorList>
    </citation>
    <scope>NUCLEOTIDE SEQUENCE</scope>
</reference>
<sequence length="144" mass="16487">MNVLGVCNTNMEFIYYLDGWEGSAHDGRVLRDALVRPNGLKVPRGSGPRTPEEMFNMRHATARNSIERAFAKIVNACCLLHNYIRGEVGADVWQRMYMDEDDSEEPALVDDDDLIMHIQPTAKWTQFRNNLAQDMWANRGWAGQ</sequence>